<dbReference type="GO" id="GO:0005634">
    <property type="term" value="C:nucleus"/>
    <property type="evidence" value="ECO:0007669"/>
    <property type="project" value="TreeGrafter"/>
</dbReference>
<feature type="domain" description="TFIIS central" evidence="5">
    <location>
        <begin position="11"/>
        <end position="128"/>
    </location>
</feature>
<dbReference type="SUPFAM" id="SSF57783">
    <property type="entry name" value="Zinc beta-ribbon"/>
    <property type="match status" value="1"/>
</dbReference>
<evidence type="ECO:0000259" key="4">
    <source>
        <dbReference type="PROSITE" id="PS51133"/>
    </source>
</evidence>
<evidence type="ECO:0000313" key="6">
    <source>
        <dbReference type="EMBL" id="QHT35062.1"/>
    </source>
</evidence>
<name>A0A6C0F1X7_9ZZZZ</name>
<dbReference type="InterPro" id="IPR003618">
    <property type="entry name" value="TFIIS_cen_dom"/>
</dbReference>
<feature type="domain" description="TFIIS-type" evidence="4">
    <location>
        <begin position="129"/>
        <end position="171"/>
    </location>
</feature>
<dbReference type="Pfam" id="PF01096">
    <property type="entry name" value="Zn_ribbon_TFIIS"/>
    <property type="match status" value="1"/>
</dbReference>
<dbReference type="SUPFAM" id="SSF46942">
    <property type="entry name" value="Elongation factor TFIIS domain 2"/>
    <property type="match status" value="1"/>
</dbReference>
<keyword evidence="3" id="KW-0862">Zinc</keyword>
<dbReference type="Pfam" id="PF07500">
    <property type="entry name" value="TFIIS_M"/>
    <property type="match status" value="1"/>
</dbReference>
<dbReference type="Gene3D" id="2.20.25.10">
    <property type="match status" value="1"/>
</dbReference>
<protein>
    <recommendedName>
        <fullName evidence="7">TFIIS-type domain-containing protein</fullName>
    </recommendedName>
</protein>
<dbReference type="PROSITE" id="PS51133">
    <property type="entry name" value="ZF_TFIIS_2"/>
    <property type="match status" value="1"/>
</dbReference>
<keyword evidence="1" id="KW-0479">Metal-binding</keyword>
<dbReference type="GO" id="GO:0006351">
    <property type="term" value="P:DNA-templated transcription"/>
    <property type="evidence" value="ECO:0007669"/>
    <property type="project" value="InterPro"/>
</dbReference>
<dbReference type="InterPro" id="IPR036575">
    <property type="entry name" value="TFIIS_cen_dom_sf"/>
</dbReference>
<proteinExistence type="predicted"/>
<dbReference type="AlphaFoldDB" id="A0A6C0F1X7"/>
<dbReference type="PANTHER" id="PTHR11477">
    <property type="entry name" value="TRANSCRIPTION FACTOR S-II ZINC FINGER DOMAIN-CONTAINING PROTEIN"/>
    <property type="match status" value="1"/>
</dbReference>
<dbReference type="GO" id="GO:0003676">
    <property type="term" value="F:nucleic acid binding"/>
    <property type="evidence" value="ECO:0007669"/>
    <property type="project" value="InterPro"/>
</dbReference>
<evidence type="ECO:0008006" key="7">
    <source>
        <dbReference type="Google" id="ProtNLM"/>
    </source>
</evidence>
<dbReference type="CDD" id="cd13749">
    <property type="entry name" value="Zn-ribbon_TFIIS"/>
    <property type="match status" value="1"/>
</dbReference>
<keyword evidence="2" id="KW-0863">Zinc-finger</keyword>
<organism evidence="6">
    <name type="scientific">viral metagenome</name>
    <dbReference type="NCBI Taxonomy" id="1070528"/>
    <lineage>
        <taxon>unclassified sequences</taxon>
        <taxon>metagenomes</taxon>
        <taxon>organismal metagenomes</taxon>
    </lineage>
</organism>
<dbReference type="EMBL" id="MN739012">
    <property type="protein sequence ID" value="QHT35062.1"/>
    <property type="molecule type" value="Genomic_DNA"/>
</dbReference>
<dbReference type="InterPro" id="IPR001222">
    <property type="entry name" value="Znf_TFIIS"/>
</dbReference>
<dbReference type="PROSITE" id="PS51321">
    <property type="entry name" value="TFIIS_CENTRAL"/>
    <property type="match status" value="1"/>
</dbReference>
<dbReference type="PANTHER" id="PTHR11477:SF0">
    <property type="entry name" value="IP08861P-RELATED"/>
    <property type="match status" value="1"/>
</dbReference>
<dbReference type="GO" id="GO:0008270">
    <property type="term" value="F:zinc ion binding"/>
    <property type="evidence" value="ECO:0007669"/>
    <property type="project" value="UniProtKB-KW"/>
</dbReference>
<evidence type="ECO:0000259" key="5">
    <source>
        <dbReference type="PROSITE" id="PS51321"/>
    </source>
</evidence>
<reference evidence="6" key="1">
    <citation type="journal article" date="2020" name="Nature">
        <title>Giant virus diversity and host interactions through global metagenomics.</title>
        <authorList>
            <person name="Schulz F."/>
            <person name="Roux S."/>
            <person name="Paez-Espino D."/>
            <person name="Jungbluth S."/>
            <person name="Walsh D.A."/>
            <person name="Denef V.J."/>
            <person name="McMahon K.D."/>
            <person name="Konstantinidis K.T."/>
            <person name="Eloe-Fadrosh E.A."/>
            <person name="Kyrpides N.C."/>
            <person name="Woyke T."/>
        </authorList>
    </citation>
    <scope>NUCLEOTIDE SEQUENCE</scope>
    <source>
        <strain evidence="6">GVMAG-M-3300009180-1</strain>
    </source>
</reference>
<evidence type="ECO:0000256" key="2">
    <source>
        <dbReference type="ARBA" id="ARBA00022771"/>
    </source>
</evidence>
<dbReference type="SMART" id="SM00440">
    <property type="entry name" value="ZnF_C2C2"/>
    <property type="match status" value="1"/>
</dbReference>
<accession>A0A6C0F1X7</accession>
<dbReference type="Gene3D" id="1.10.472.30">
    <property type="entry name" value="Transcription elongation factor S-II, central domain"/>
    <property type="match status" value="1"/>
</dbReference>
<evidence type="ECO:0000256" key="3">
    <source>
        <dbReference type="ARBA" id="ARBA00022833"/>
    </source>
</evidence>
<evidence type="ECO:0000256" key="1">
    <source>
        <dbReference type="ARBA" id="ARBA00022723"/>
    </source>
</evidence>
<sequence length="173" mass="20197">MSRIIANPEQFRKNVSDKLVATFKDEVIGINTEKAIYNYAIQEAGRKKIIKKWSNSSFSQLYIDHFRTIYLNMKNEALFKQVVSNEITPQAFVFMTHQEMKPERWNALLEKKNIIDANKYNSNVEASTDMFICPKPKCRSRRCTYYTLQVRSADEPESVFVTCLDCGKNFRKG</sequence>